<sequence>MKTILQEINKREHIVRTFVFKERWHFVREIKDSEPDAITDKIELQRYIQNNVKKGNYKGLKERMIQLEGALSKRYSHSVDPVVYIMHLYFKEELSIRDISSRLALFWVNIPRNTLTNMLTNIFSWTLRPHNEITKVTEKKNRAKVIPNNTKRTAAIQEAISLIIDAALKWKNGFDYNEFLSCRNLMERTIFVFRIFSLAEDKNETKEYLKHLRNRWLSMDTVAIVITKLFENAFGSIPNAKLPKVRWLDVSRLLK</sequence>
<protein>
    <submittedName>
        <fullName evidence="1">Uncharacterized protein</fullName>
    </submittedName>
</protein>
<name>K2G6L3_9BACT</name>
<gene>
    <name evidence="1" type="ORF">ACD_2C00069G0006</name>
</gene>
<accession>K2G6L3</accession>
<reference evidence="1" key="1">
    <citation type="journal article" date="2012" name="Science">
        <title>Fermentation, hydrogen, and sulfur metabolism in multiple uncultivated bacterial phyla.</title>
        <authorList>
            <person name="Wrighton K.C."/>
            <person name="Thomas B.C."/>
            <person name="Sharon I."/>
            <person name="Miller C.S."/>
            <person name="Castelle C.J."/>
            <person name="VerBerkmoes N.C."/>
            <person name="Wilkins M.J."/>
            <person name="Hettich R.L."/>
            <person name="Lipton M.S."/>
            <person name="Williams K.H."/>
            <person name="Long P.E."/>
            <person name="Banfield J.F."/>
        </authorList>
    </citation>
    <scope>NUCLEOTIDE SEQUENCE [LARGE SCALE GENOMIC DNA]</scope>
</reference>
<dbReference type="EMBL" id="AMFJ01000069">
    <property type="protein sequence ID" value="EKE29972.1"/>
    <property type="molecule type" value="Genomic_DNA"/>
</dbReference>
<proteinExistence type="predicted"/>
<comment type="caution">
    <text evidence="1">The sequence shown here is derived from an EMBL/GenBank/DDBJ whole genome shotgun (WGS) entry which is preliminary data.</text>
</comment>
<evidence type="ECO:0000313" key="1">
    <source>
        <dbReference type="EMBL" id="EKE29972.1"/>
    </source>
</evidence>
<organism evidence="1">
    <name type="scientific">uncultured bacterium</name>
    <name type="common">gcode 4</name>
    <dbReference type="NCBI Taxonomy" id="1234023"/>
    <lineage>
        <taxon>Bacteria</taxon>
        <taxon>environmental samples</taxon>
    </lineage>
</organism>
<dbReference type="AlphaFoldDB" id="K2G6L3"/>